<feature type="region of interest" description="Disordered" evidence="1">
    <location>
        <begin position="1"/>
        <end position="21"/>
    </location>
</feature>
<dbReference type="AlphaFoldDB" id="A7MIV3"/>
<evidence type="ECO:0000313" key="2">
    <source>
        <dbReference type="EMBL" id="ABU78676.1"/>
    </source>
</evidence>
<gene>
    <name evidence="2" type="ordered locus">ESA_03460</name>
</gene>
<evidence type="ECO:0000313" key="3">
    <source>
        <dbReference type="Proteomes" id="UP000000260"/>
    </source>
</evidence>
<proteinExistence type="predicted"/>
<dbReference type="Proteomes" id="UP000000260">
    <property type="component" value="Chromosome"/>
</dbReference>
<sequence>MQPEGDTPVEDKKAQDEIRQRGAGYCKKQVFAKREQAQHLVSLFLLWGTGGHHAHRQAAAIHMPREQREKQRLHGEHGSLKDQPRQRIAKIKVSAHYQNHNQRLRHKGEMGEEQEEQRGESFHGFPANVKSEEPHSPERGSAQGIRRVSSAARGLSGRSWRSAAARR</sequence>
<feature type="compositionally biased region" description="Basic and acidic residues" evidence="1">
    <location>
        <begin position="9"/>
        <end position="20"/>
    </location>
</feature>
<name>A7MIV3_CROS8</name>
<evidence type="ECO:0000256" key="1">
    <source>
        <dbReference type="SAM" id="MobiDB-lite"/>
    </source>
</evidence>
<feature type="compositionally biased region" description="Low complexity" evidence="1">
    <location>
        <begin position="146"/>
        <end position="167"/>
    </location>
</feature>
<reference evidence="2 3" key="1">
    <citation type="journal article" date="2010" name="PLoS ONE">
        <title>Genome sequence of Cronobacter sakazakii BAA-894 and comparative genomic hybridization analysis with other Cronobacter species.</title>
        <authorList>
            <person name="Kucerova E."/>
            <person name="Clifton S.W."/>
            <person name="Xia X.Q."/>
            <person name="Long F."/>
            <person name="Porwollik S."/>
            <person name="Fulton L."/>
            <person name="Fronick C."/>
            <person name="Minx P."/>
            <person name="Kyung K."/>
            <person name="Warren W."/>
            <person name="Fulton R."/>
            <person name="Feng D."/>
            <person name="Wollam A."/>
            <person name="Shah N."/>
            <person name="Bhonagiri V."/>
            <person name="Nash W.E."/>
            <person name="Hallsworth-Pepin K."/>
            <person name="Wilson R.K."/>
            <person name="McClelland M."/>
            <person name="Forsythe S.J."/>
        </authorList>
    </citation>
    <scope>NUCLEOTIDE SEQUENCE [LARGE SCALE GENOMIC DNA]</scope>
    <source>
        <strain evidence="2 3">ATCC BAA-894</strain>
    </source>
</reference>
<feature type="compositionally biased region" description="Basic and acidic residues" evidence="1">
    <location>
        <begin position="64"/>
        <end position="85"/>
    </location>
</feature>
<dbReference type="EMBL" id="CP000783">
    <property type="protein sequence ID" value="ABU78676.1"/>
    <property type="molecule type" value="Genomic_DNA"/>
</dbReference>
<keyword evidence="3" id="KW-1185">Reference proteome</keyword>
<accession>A7MIV3</accession>
<protein>
    <submittedName>
        <fullName evidence="2">Uncharacterized protein</fullName>
    </submittedName>
</protein>
<feature type="region of interest" description="Disordered" evidence="1">
    <location>
        <begin position="64"/>
        <end position="167"/>
    </location>
</feature>
<organism evidence="2 3">
    <name type="scientific">Cronobacter sakazakii (strain ATCC BAA-894)</name>
    <name type="common">Enterobacter sakazakii</name>
    <dbReference type="NCBI Taxonomy" id="290339"/>
    <lineage>
        <taxon>Bacteria</taxon>
        <taxon>Pseudomonadati</taxon>
        <taxon>Pseudomonadota</taxon>
        <taxon>Gammaproteobacteria</taxon>
        <taxon>Enterobacterales</taxon>
        <taxon>Enterobacteriaceae</taxon>
        <taxon>Cronobacter</taxon>
    </lineage>
</organism>
<dbReference type="KEGG" id="esa:ESA_03460"/>
<dbReference type="HOGENOM" id="CLU_1591773_0_0_6"/>